<evidence type="ECO:0000313" key="1">
    <source>
        <dbReference type="EMBL" id="CAG7785259.1"/>
    </source>
</evidence>
<keyword evidence="2" id="KW-1185">Reference proteome</keyword>
<organism evidence="1 2">
    <name type="scientific">Allacma fusca</name>
    <dbReference type="NCBI Taxonomy" id="39272"/>
    <lineage>
        <taxon>Eukaryota</taxon>
        <taxon>Metazoa</taxon>
        <taxon>Ecdysozoa</taxon>
        <taxon>Arthropoda</taxon>
        <taxon>Hexapoda</taxon>
        <taxon>Collembola</taxon>
        <taxon>Symphypleona</taxon>
        <taxon>Sminthuridae</taxon>
        <taxon>Allacma</taxon>
    </lineage>
</organism>
<feature type="non-terminal residue" evidence="1">
    <location>
        <position position="1"/>
    </location>
</feature>
<accession>A0A8J2KI16</accession>
<sequence>KRSSKHPGLLSLATALQLLRWKELATELVVLFTIQTSPKVFY</sequence>
<gene>
    <name evidence="1" type="ORF">AFUS01_LOCUS23892</name>
</gene>
<name>A0A8J2KI16_9HEXA</name>
<dbReference type="AlphaFoldDB" id="A0A8J2KI16"/>
<dbReference type="EMBL" id="CAJVCH010292431">
    <property type="protein sequence ID" value="CAG7785259.1"/>
    <property type="molecule type" value="Genomic_DNA"/>
</dbReference>
<proteinExistence type="predicted"/>
<dbReference type="Proteomes" id="UP000708208">
    <property type="component" value="Unassembled WGS sequence"/>
</dbReference>
<reference evidence="1" key="1">
    <citation type="submission" date="2021-06" db="EMBL/GenBank/DDBJ databases">
        <authorList>
            <person name="Hodson N. C."/>
            <person name="Mongue J. A."/>
            <person name="Jaron S. K."/>
        </authorList>
    </citation>
    <scope>NUCLEOTIDE SEQUENCE</scope>
</reference>
<comment type="caution">
    <text evidence="1">The sequence shown here is derived from an EMBL/GenBank/DDBJ whole genome shotgun (WGS) entry which is preliminary data.</text>
</comment>
<evidence type="ECO:0000313" key="2">
    <source>
        <dbReference type="Proteomes" id="UP000708208"/>
    </source>
</evidence>
<protein>
    <submittedName>
        <fullName evidence="1">Uncharacterized protein</fullName>
    </submittedName>
</protein>